<dbReference type="GO" id="GO:0006313">
    <property type="term" value="P:DNA transposition"/>
    <property type="evidence" value="ECO:0007669"/>
    <property type="project" value="InterPro"/>
</dbReference>
<dbReference type="PANTHER" id="PTHR33055">
    <property type="entry name" value="TRANSPOSASE FOR INSERTION SEQUENCE ELEMENT IS1111A"/>
    <property type="match status" value="1"/>
</dbReference>
<dbReference type="EMBL" id="BART01007783">
    <property type="protein sequence ID" value="GAG63432.1"/>
    <property type="molecule type" value="Genomic_DNA"/>
</dbReference>
<name>X0ZZV5_9ZZZZ</name>
<dbReference type="GO" id="GO:0004803">
    <property type="term" value="F:transposase activity"/>
    <property type="evidence" value="ECO:0007669"/>
    <property type="project" value="InterPro"/>
</dbReference>
<protein>
    <recommendedName>
        <fullName evidence="2">Transposase IS116/IS110/IS902 C-terminal domain-containing protein</fullName>
    </recommendedName>
</protein>
<dbReference type="InterPro" id="IPR003346">
    <property type="entry name" value="Transposase_20"/>
</dbReference>
<feature type="domain" description="Transposase IS116/IS110/IS902 C-terminal" evidence="2">
    <location>
        <begin position="36"/>
        <end position="121"/>
    </location>
</feature>
<organism evidence="3">
    <name type="scientific">marine sediment metagenome</name>
    <dbReference type="NCBI Taxonomy" id="412755"/>
    <lineage>
        <taxon>unclassified sequences</taxon>
        <taxon>metagenomes</taxon>
        <taxon>ecological metagenomes</taxon>
    </lineage>
</organism>
<keyword evidence="1" id="KW-0175">Coiled coil</keyword>
<feature type="coiled-coil region" evidence="1">
    <location>
        <begin position="5"/>
        <end position="32"/>
    </location>
</feature>
<sequence length="162" mass="18157">LSLQLKFMIENIQFLQDQLKAVEDKMAALFNKQKTQLTSIPGIAEVTGATILSEIGNIRNFTEDGAKKLVAFAGLDAKVKESGAFKGKRKMSKRGSRYLRRAIMQSSLVAATRDPFFKSIYEKHISKGKPRVVALSHVANKMTHVIYSVLKNNEPFFRPEVV</sequence>
<feature type="non-terminal residue" evidence="3">
    <location>
        <position position="1"/>
    </location>
</feature>
<dbReference type="InterPro" id="IPR047650">
    <property type="entry name" value="Transpos_IS110"/>
</dbReference>
<evidence type="ECO:0000313" key="3">
    <source>
        <dbReference type="EMBL" id="GAG63432.1"/>
    </source>
</evidence>
<reference evidence="3" key="1">
    <citation type="journal article" date="2014" name="Front. Microbiol.">
        <title>High frequency of phylogenetically diverse reductive dehalogenase-homologous genes in deep subseafloor sedimentary metagenomes.</title>
        <authorList>
            <person name="Kawai M."/>
            <person name="Futagami T."/>
            <person name="Toyoda A."/>
            <person name="Takaki Y."/>
            <person name="Nishi S."/>
            <person name="Hori S."/>
            <person name="Arai W."/>
            <person name="Tsubouchi T."/>
            <person name="Morono Y."/>
            <person name="Uchiyama I."/>
            <person name="Ito T."/>
            <person name="Fujiyama A."/>
            <person name="Inagaki F."/>
            <person name="Takami H."/>
        </authorList>
    </citation>
    <scope>NUCLEOTIDE SEQUENCE</scope>
    <source>
        <strain evidence="3">Expedition CK06-06</strain>
    </source>
</reference>
<evidence type="ECO:0000256" key="1">
    <source>
        <dbReference type="SAM" id="Coils"/>
    </source>
</evidence>
<proteinExistence type="predicted"/>
<dbReference type="Pfam" id="PF02371">
    <property type="entry name" value="Transposase_20"/>
    <property type="match status" value="1"/>
</dbReference>
<dbReference type="PANTHER" id="PTHR33055:SF13">
    <property type="entry name" value="TRANSPOSASE"/>
    <property type="match status" value="1"/>
</dbReference>
<dbReference type="AlphaFoldDB" id="X0ZZV5"/>
<dbReference type="GO" id="GO:0003677">
    <property type="term" value="F:DNA binding"/>
    <property type="evidence" value="ECO:0007669"/>
    <property type="project" value="InterPro"/>
</dbReference>
<evidence type="ECO:0000259" key="2">
    <source>
        <dbReference type="Pfam" id="PF02371"/>
    </source>
</evidence>
<comment type="caution">
    <text evidence="3">The sequence shown here is derived from an EMBL/GenBank/DDBJ whole genome shotgun (WGS) entry which is preliminary data.</text>
</comment>
<gene>
    <name evidence="3" type="ORF">S01H4_17640</name>
</gene>
<accession>X0ZZV5</accession>